<evidence type="ECO:0000256" key="2">
    <source>
        <dbReference type="ARBA" id="ARBA00006156"/>
    </source>
</evidence>
<keyword evidence="8" id="KW-0282">Flagellum</keyword>
<evidence type="ECO:0000313" key="9">
    <source>
        <dbReference type="Proteomes" id="UP000319342"/>
    </source>
</evidence>
<dbReference type="PRINTS" id="PR00952">
    <property type="entry name" value="TYPE3IMQPROT"/>
</dbReference>
<dbReference type="AlphaFoldDB" id="A0A518D4T0"/>
<keyword evidence="8" id="KW-0966">Cell projection</keyword>
<keyword evidence="3" id="KW-1003">Cell membrane</keyword>
<dbReference type="PANTHER" id="PTHR34040">
    <property type="entry name" value="FLAGELLAR BIOSYNTHETIC PROTEIN FLIQ"/>
    <property type="match status" value="1"/>
</dbReference>
<evidence type="ECO:0000256" key="6">
    <source>
        <dbReference type="ARBA" id="ARBA00023136"/>
    </source>
</evidence>
<evidence type="ECO:0000256" key="4">
    <source>
        <dbReference type="ARBA" id="ARBA00022692"/>
    </source>
</evidence>
<dbReference type="Pfam" id="PF01313">
    <property type="entry name" value="Bac_export_3"/>
    <property type="match status" value="1"/>
</dbReference>
<dbReference type="PANTHER" id="PTHR34040:SF2">
    <property type="entry name" value="FLAGELLAR BIOSYNTHETIC PROTEIN FLIQ"/>
    <property type="match status" value="1"/>
</dbReference>
<name>A0A518D4T0_9BACT</name>
<evidence type="ECO:0000256" key="3">
    <source>
        <dbReference type="ARBA" id="ARBA00022475"/>
    </source>
</evidence>
<evidence type="ECO:0000256" key="5">
    <source>
        <dbReference type="ARBA" id="ARBA00022989"/>
    </source>
</evidence>
<accession>A0A518D4T0</accession>
<keyword evidence="5 7" id="KW-1133">Transmembrane helix</keyword>
<reference evidence="8 9" key="1">
    <citation type="submission" date="2019-02" db="EMBL/GenBank/DDBJ databases">
        <title>Deep-cultivation of Planctomycetes and their phenomic and genomic characterization uncovers novel biology.</title>
        <authorList>
            <person name="Wiegand S."/>
            <person name="Jogler M."/>
            <person name="Boedeker C."/>
            <person name="Pinto D."/>
            <person name="Vollmers J."/>
            <person name="Rivas-Marin E."/>
            <person name="Kohn T."/>
            <person name="Peeters S.H."/>
            <person name="Heuer A."/>
            <person name="Rast P."/>
            <person name="Oberbeckmann S."/>
            <person name="Bunk B."/>
            <person name="Jeske O."/>
            <person name="Meyerdierks A."/>
            <person name="Storesund J.E."/>
            <person name="Kallscheuer N."/>
            <person name="Luecker S."/>
            <person name="Lage O.M."/>
            <person name="Pohl T."/>
            <person name="Merkel B.J."/>
            <person name="Hornburger P."/>
            <person name="Mueller R.-W."/>
            <person name="Bruemmer F."/>
            <person name="Labrenz M."/>
            <person name="Spormann A.M."/>
            <person name="Op den Camp H."/>
            <person name="Overmann J."/>
            <person name="Amann R."/>
            <person name="Jetten M.S.M."/>
            <person name="Mascher T."/>
            <person name="Medema M.H."/>
            <person name="Devos D.P."/>
            <person name="Kaster A.-K."/>
            <person name="Ovreas L."/>
            <person name="Rohde M."/>
            <person name="Galperin M.Y."/>
            <person name="Jogler C."/>
        </authorList>
    </citation>
    <scope>NUCLEOTIDE SEQUENCE [LARGE SCALE GENOMIC DNA]</scope>
    <source>
        <strain evidence="8 9">Pla163</strain>
    </source>
</reference>
<dbReference type="InterPro" id="IPR002191">
    <property type="entry name" value="Bac_export_3"/>
</dbReference>
<dbReference type="RefSeq" id="WP_145191748.1">
    <property type="nucleotide sequence ID" value="NZ_CP036290.1"/>
</dbReference>
<dbReference type="Proteomes" id="UP000319342">
    <property type="component" value="Chromosome"/>
</dbReference>
<gene>
    <name evidence="8" type="primary">fliQ</name>
    <name evidence="8" type="ORF">Pla163_36210</name>
</gene>
<comment type="similarity">
    <text evidence="2">Belongs to the FliQ/MopD/SpaQ family.</text>
</comment>
<organism evidence="8 9">
    <name type="scientific">Rohdeia mirabilis</name>
    <dbReference type="NCBI Taxonomy" id="2528008"/>
    <lineage>
        <taxon>Bacteria</taxon>
        <taxon>Pseudomonadati</taxon>
        <taxon>Planctomycetota</taxon>
        <taxon>Planctomycetia</taxon>
        <taxon>Planctomycetia incertae sedis</taxon>
        <taxon>Rohdeia</taxon>
    </lineage>
</organism>
<evidence type="ECO:0000313" key="8">
    <source>
        <dbReference type="EMBL" id="QDU86470.1"/>
    </source>
</evidence>
<evidence type="ECO:0000256" key="1">
    <source>
        <dbReference type="ARBA" id="ARBA00004651"/>
    </source>
</evidence>
<proteinExistence type="inferred from homology"/>
<dbReference type="EMBL" id="CP036290">
    <property type="protein sequence ID" value="QDU86470.1"/>
    <property type="molecule type" value="Genomic_DNA"/>
</dbReference>
<dbReference type="GO" id="GO:0009306">
    <property type="term" value="P:protein secretion"/>
    <property type="evidence" value="ECO:0007669"/>
    <property type="project" value="InterPro"/>
</dbReference>
<keyword evidence="9" id="KW-1185">Reference proteome</keyword>
<keyword evidence="8" id="KW-0969">Cilium</keyword>
<feature type="transmembrane region" description="Helical" evidence="7">
    <location>
        <begin position="57"/>
        <end position="76"/>
    </location>
</feature>
<feature type="transmembrane region" description="Helical" evidence="7">
    <location>
        <begin position="16"/>
        <end position="37"/>
    </location>
</feature>
<dbReference type="OrthoDB" id="9806440at2"/>
<comment type="subcellular location">
    <subcellularLocation>
        <location evidence="1">Cell membrane</location>
        <topology evidence="1">Multi-pass membrane protein</topology>
    </subcellularLocation>
</comment>
<protein>
    <submittedName>
        <fullName evidence="8">Flagellar biosynthetic protein FliQ</fullName>
    </submittedName>
</protein>
<dbReference type="GO" id="GO:0005886">
    <property type="term" value="C:plasma membrane"/>
    <property type="evidence" value="ECO:0007669"/>
    <property type="project" value="UniProtKB-SubCell"/>
</dbReference>
<sequence length="92" mass="9861">MDTLDLRILDLAREMMVTVIILAGPILVGGLIVGLIVSLFQALTSIQEQTLSLVPKMFAVIGMTLMVLAPGLALLGDYTVKLIQQMTTFGLS</sequence>
<evidence type="ECO:0000256" key="7">
    <source>
        <dbReference type="SAM" id="Phobius"/>
    </source>
</evidence>
<keyword evidence="6 7" id="KW-0472">Membrane</keyword>
<keyword evidence="4 7" id="KW-0812">Transmembrane</keyword>